<gene>
    <name evidence="1" type="ORF">RRG08_020485</name>
</gene>
<proteinExistence type="predicted"/>
<accession>A0AAE1DFU2</accession>
<comment type="caution">
    <text evidence="1">The sequence shown here is derived from an EMBL/GenBank/DDBJ whole genome shotgun (WGS) entry which is preliminary data.</text>
</comment>
<dbReference type="EMBL" id="JAWDGP010003986">
    <property type="protein sequence ID" value="KAK3768977.1"/>
    <property type="molecule type" value="Genomic_DNA"/>
</dbReference>
<protein>
    <submittedName>
        <fullName evidence="1">Uncharacterized protein</fullName>
    </submittedName>
</protein>
<sequence length="74" mass="8321">MRCEGSRLVIRWSTLGKNALPLGEKHLPKAPRLLLLLPVQQLIALPDHRGAETEVDRGKQLWVTSRRAALLFGQ</sequence>
<organism evidence="1 2">
    <name type="scientific">Elysia crispata</name>
    <name type="common">lettuce slug</name>
    <dbReference type="NCBI Taxonomy" id="231223"/>
    <lineage>
        <taxon>Eukaryota</taxon>
        <taxon>Metazoa</taxon>
        <taxon>Spiralia</taxon>
        <taxon>Lophotrochozoa</taxon>
        <taxon>Mollusca</taxon>
        <taxon>Gastropoda</taxon>
        <taxon>Heterobranchia</taxon>
        <taxon>Euthyneura</taxon>
        <taxon>Panpulmonata</taxon>
        <taxon>Sacoglossa</taxon>
        <taxon>Placobranchoidea</taxon>
        <taxon>Plakobranchidae</taxon>
        <taxon>Elysia</taxon>
    </lineage>
</organism>
<dbReference type="Proteomes" id="UP001283361">
    <property type="component" value="Unassembled WGS sequence"/>
</dbReference>
<name>A0AAE1DFU2_9GAST</name>
<keyword evidence="2" id="KW-1185">Reference proteome</keyword>
<reference evidence="1" key="1">
    <citation type="journal article" date="2023" name="G3 (Bethesda)">
        <title>A reference genome for the long-term kleptoplast-retaining sea slug Elysia crispata morphotype clarki.</title>
        <authorList>
            <person name="Eastman K.E."/>
            <person name="Pendleton A.L."/>
            <person name="Shaikh M.A."/>
            <person name="Suttiyut T."/>
            <person name="Ogas R."/>
            <person name="Tomko P."/>
            <person name="Gavelis G."/>
            <person name="Widhalm J.R."/>
            <person name="Wisecaver J.H."/>
        </authorList>
    </citation>
    <scope>NUCLEOTIDE SEQUENCE</scope>
    <source>
        <strain evidence="1">ECLA1</strain>
    </source>
</reference>
<dbReference type="AlphaFoldDB" id="A0AAE1DFU2"/>
<evidence type="ECO:0000313" key="1">
    <source>
        <dbReference type="EMBL" id="KAK3768977.1"/>
    </source>
</evidence>
<evidence type="ECO:0000313" key="2">
    <source>
        <dbReference type="Proteomes" id="UP001283361"/>
    </source>
</evidence>